<dbReference type="Proteomes" id="UP000553059">
    <property type="component" value="Unassembled WGS sequence"/>
</dbReference>
<evidence type="ECO:0000313" key="2">
    <source>
        <dbReference type="Proteomes" id="UP000553059"/>
    </source>
</evidence>
<gene>
    <name evidence="1" type="ORF">GX523_16325</name>
</gene>
<proteinExistence type="predicted"/>
<organism evidence="1 2">
    <name type="scientific">Desulfitobacterium dehalogenans</name>
    <dbReference type="NCBI Taxonomy" id="36854"/>
    <lineage>
        <taxon>Bacteria</taxon>
        <taxon>Bacillati</taxon>
        <taxon>Bacillota</taxon>
        <taxon>Clostridia</taxon>
        <taxon>Eubacteriales</taxon>
        <taxon>Desulfitobacteriaceae</taxon>
        <taxon>Desulfitobacterium</taxon>
    </lineage>
</organism>
<dbReference type="EMBL" id="DUTF01000349">
    <property type="protein sequence ID" value="HHY28270.1"/>
    <property type="molecule type" value="Genomic_DNA"/>
</dbReference>
<reference evidence="1 2" key="1">
    <citation type="journal article" date="2020" name="Biotechnol. Biofuels">
        <title>New insights from the biogas microbiome by comprehensive genome-resolved metagenomics of nearly 1600 species originating from multiple anaerobic digesters.</title>
        <authorList>
            <person name="Campanaro S."/>
            <person name="Treu L."/>
            <person name="Rodriguez-R L.M."/>
            <person name="Kovalovszki A."/>
            <person name="Ziels R.M."/>
            <person name="Maus I."/>
            <person name="Zhu X."/>
            <person name="Kougias P.G."/>
            <person name="Basile A."/>
            <person name="Luo G."/>
            <person name="Schluter A."/>
            <person name="Konstantinidis K.T."/>
            <person name="Angelidaki I."/>
        </authorList>
    </citation>
    <scope>NUCLEOTIDE SEQUENCE [LARGE SCALE GENOMIC DNA]</scope>
    <source>
        <strain evidence="1">AS05jafATM_4</strain>
    </source>
</reference>
<sequence>MKRSIRFYRDGLGFQTDEIEDNPKVIFFNNVKTKSEVNEIIELARKAGAAAG</sequence>
<evidence type="ECO:0000313" key="1">
    <source>
        <dbReference type="EMBL" id="HHY28270.1"/>
    </source>
</evidence>
<name>A0A7C6Z6H1_9FIRM</name>
<accession>A0A7C6Z6H1</accession>
<protein>
    <submittedName>
        <fullName evidence="1">Uncharacterized protein</fullName>
    </submittedName>
</protein>
<comment type="caution">
    <text evidence="1">The sequence shown here is derived from an EMBL/GenBank/DDBJ whole genome shotgun (WGS) entry which is preliminary data.</text>
</comment>
<dbReference type="AlphaFoldDB" id="A0A7C6Z6H1"/>